<dbReference type="GO" id="GO:0016301">
    <property type="term" value="F:kinase activity"/>
    <property type="evidence" value="ECO:0007669"/>
    <property type="project" value="UniProtKB-KW"/>
</dbReference>
<keyword evidence="3" id="KW-0547">Nucleotide-binding</keyword>
<proteinExistence type="inferred from homology"/>
<comment type="catalytic activity">
    <reaction evidence="7">
        <text>3-dehydro-L-erythronate + ATP = 3-dehydro-4-O-phospho-L-erythronate + ADP + H(+)</text>
        <dbReference type="Rhea" id="RHEA:52552"/>
        <dbReference type="ChEBI" id="CHEBI:15378"/>
        <dbReference type="ChEBI" id="CHEBI:30616"/>
        <dbReference type="ChEBI" id="CHEBI:136592"/>
        <dbReference type="ChEBI" id="CHEBI:136670"/>
        <dbReference type="ChEBI" id="CHEBI:456216"/>
        <dbReference type="EC" id="2.7.1.217"/>
    </reaction>
</comment>
<evidence type="ECO:0000256" key="2">
    <source>
        <dbReference type="ARBA" id="ARBA00022679"/>
    </source>
</evidence>
<evidence type="ECO:0000313" key="16">
    <source>
        <dbReference type="Proteomes" id="UP000309133"/>
    </source>
</evidence>
<dbReference type="NCBIfam" id="NF043035">
    <property type="entry name" value="OxoTetrKin"/>
    <property type="match status" value="1"/>
</dbReference>
<comment type="similarity">
    <text evidence="1">Belongs to the four-carbon acid sugar kinase family.</text>
</comment>
<keyword evidence="6" id="KW-0119">Carbohydrate metabolism</keyword>
<dbReference type="InterPro" id="IPR050007">
    <property type="entry name" value="OtnK"/>
</dbReference>
<evidence type="ECO:0000256" key="6">
    <source>
        <dbReference type="ARBA" id="ARBA00023277"/>
    </source>
</evidence>
<name>A0A4S4FIP0_9MICO</name>
<evidence type="ECO:0000256" key="12">
    <source>
        <dbReference type="ARBA" id="ARBA00041377"/>
    </source>
</evidence>
<dbReference type="OrthoDB" id="191465at2"/>
<dbReference type="SUPFAM" id="SSF142764">
    <property type="entry name" value="YgbK-like"/>
    <property type="match status" value="1"/>
</dbReference>
<keyword evidence="5" id="KW-0067">ATP-binding</keyword>
<evidence type="ECO:0000256" key="9">
    <source>
        <dbReference type="ARBA" id="ARBA00037335"/>
    </source>
</evidence>
<evidence type="ECO:0000256" key="10">
    <source>
        <dbReference type="ARBA" id="ARBA00039095"/>
    </source>
</evidence>
<sequence>MLRLAAIADDFTGATDLATSLRERGLRVAVVLGASAVPTGSQDLDAVIVALKSRTAPVAEAVGDSLDSIRALSALEPQQYFVKYCSTFDSTPQGNIGPVLDAVLEELGETRTVVVPAFPDNHRTVRDGTLYVGGDLLSESSMRHHPLTPMTESRIARILGPQTKRSIAEVGLQAVRGGVDGLRKALEAASAGGQASYLVVDALTNDDLQTIQAATADWRLLSGSAGLAFGMSGPHDPSTQEFDAPEGRRLVVCGSASSKTRVQIATALAAGAAGHKLDVERLQDEPQAVVDEVLAWLDHLDADAIPIIYSVGSLADLRDAAEGPAGLTPAEAVEAALSQIVVQAVERLAVRRVIVAGGETSGAVATALGCRQLLIGPQIAPGVCWSLSTTASDVSIALALKSGNFGADDMFIGAWEALV</sequence>
<feature type="domain" description="Four-carbon acid sugar kinase nucleotide binding" evidence="14">
    <location>
        <begin position="250"/>
        <end position="411"/>
    </location>
</feature>
<dbReference type="InterPro" id="IPR037051">
    <property type="entry name" value="4-carb_acid_sugar_kinase_N_sf"/>
</dbReference>
<dbReference type="AlphaFoldDB" id="A0A4S4FIP0"/>
<evidence type="ECO:0000256" key="1">
    <source>
        <dbReference type="ARBA" id="ARBA00005715"/>
    </source>
</evidence>
<keyword evidence="2" id="KW-0808">Transferase</keyword>
<dbReference type="InterPro" id="IPR031475">
    <property type="entry name" value="NBD_C"/>
</dbReference>
<comment type="function">
    <text evidence="9">Catalyzes the ATP-dependent phosphorylation of 3-oxo-tetronate to 3-oxo-tetronate 4-phosphate.</text>
</comment>
<evidence type="ECO:0000313" key="15">
    <source>
        <dbReference type="EMBL" id="THG30119.1"/>
    </source>
</evidence>
<dbReference type="InterPro" id="IPR042213">
    <property type="entry name" value="NBD_C_sf"/>
</dbReference>
<dbReference type="Pfam" id="PF17042">
    <property type="entry name" value="NBD_C"/>
    <property type="match status" value="1"/>
</dbReference>
<evidence type="ECO:0000259" key="13">
    <source>
        <dbReference type="Pfam" id="PF07005"/>
    </source>
</evidence>
<dbReference type="Pfam" id="PF07005">
    <property type="entry name" value="SBD_N"/>
    <property type="match status" value="1"/>
</dbReference>
<dbReference type="Gene3D" id="3.40.980.20">
    <property type="entry name" value="Four-carbon acid sugar kinase, nucleotide binding domain"/>
    <property type="match status" value="1"/>
</dbReference>
<keyword evidence="4 15" id="KW-0418">Kinase</keyword>
<evidence type="ECO:0000259" key="14">
    <source>
        <dbReference type="Pfam" id="PF17042"/>
    </source>
</evidence>
<evidence type="ECO:0000256" key="7">
    <source>
        <dbReference type="ARBA" id="ARBA00035898"/>
    </source>
</evidence>
<dbReference type="Proteomes" id="UP000309133">
    <property type="component" value="Unassembled WGS sequence"/>
</dbReference>
<protein>
    <recommendedName>
        <fullName evidence="11">3-oxo-tetronate kinase</fullName>
        <ecNumber evidence="10">2.7.1.217</ecNumber>
    </recommendedName>
    <alternativeName>
        <fullName evidence="12">3-dehydrotetronate 4-kinase</fullName>
    </alternativeName>
</protein>
<evidence type="ECO:0000256" key="11">
    <source>
        <dbReference type="ARBA" id="ARBA00039461"/>
    </source>
</evidence>
<accession>A0A4S4FIP0</accession>
<dbReference type="Gene3D" id="3.40.50.10840">
    <property type="entry name" value="Putative sugar-binding, N-terminal domain"/>
    <property type="match status" value="1"/>
</dbReference>
<reference evidence="15 16" key="1">
    <citation type="submission" date="2019-04" db="EMBL/GenBank/DDBJ databases">
        <authorList>
            <person name="Jiang L."/>
        </authorList>
    </citation>
    <scope>NUCLEOTIDE SEQUENCE [LARGE SCALE GENOMIC DNA]</scope>
    <source>
        <strain evidence="15 16">YIM 131853</strain>
    </source>
</reference>
<gene>
    <name evidence="15" type="ORF">E6C64_15920</name>
</gene>
<dbReference type="RefSeq" id="WP_136428556.1">
    <property type="nucleotide sequence ID" value="NZ_SSSM01000005.1"/>
</dbReference>
<dbReference type="EMBL" id="SSSM01000005">
    <property type="protein sequence ID" value="THG30119.1"/>
    <property type="molecule type" value="Genomic_DNA"/>
</dbReference>
<comment type="catalytic activity">
    <reaction evidence="8">
        <text>3-dehydro-D-erythronate + ATP = 3-dehydro-4-O-phospho-D-erythronate + ADP + H(+)</text>
        <dbReference type="Rhea" id="RHEA:52556"/>
        <dbReference type="ChEBI" id="CHEBI:15378"/>
        <dbReference type="ChEBI" id="CHEBI:30616"/>
        <dbReference type="ChEBI" id="CHEBI:57958"/>
        <dbReference type="ChEBI" id="CHEBI:136593"/>
        <dbReference type="ChEBI" id="CHEBI:456216"/>
        <dbReference type="EC" id="2.7.1.217"/>
    </reaction>
</comment>
<evidence type="ECO:0000256" key="4">
    <source>
        <dbReference type="ARBA" id="ARBA00022777"/>
    </source>
</evidence>
<evidence type="ECO:0000256" key="3">
    <source>
        <dbReference type="ARBA" id="ARBA00022741"/>
    </source>
</evidence>
<evidence type="ECO:0000256" key="5">
    <source>
        <dbReference type="ARBA" id="ARBA00022840"/>
    </source>
</evidence>
<feature type="domain" description="Four-carbon acid sugar kinase N-terminal" evidence="13">
    <location>
        <begin position="4"/>
        <end position="228"/>
    </location>
</feature>
<dbReference type="EC" id="2.7.1.217" evidence="10"/>
<keyword evidence="16" id="KW-1185">Reference proteome</keyword>
<evidence type="ECO:0000256" key="8">
    <source>
        <dbReference type="ARBA" id="ARBA00036346"/>
    </source>
</evidence>
<comment type="caution">
    <text evidence="15">The sequence shown here is derived from an EMBL/GenBank/DDBJ whole genome shotgun (WGS) entry which is preliminary data.</text>
</comment>
<organism evidence="15 16">
    <name type="scientific">Naasia lichenicola</name>
    <dbReference type="NCBI Taxonomy" id="2565933"/>
    <lineage>
        <taxon>Bacteria</taxon>
        <taxon>Bacillati</taxon>
        <taxon>Actinomycetota</taxon>
        <taxon>Actinomycetes</taxon>
        <taxon>Micrococcales</taxon>
        <taxon>Microbacteriaceae</taxon>
        <taxon>Naasia</taxon>
    </lineage>
</organism>
<dbReference type="InterPro" id="IPR010737">
    <property type="entry name" value="4-carb_acid_sugar_kinase_N"/>
</dbReference>
<dbReference type="GO" id="GO:0005524">
    <property type="term" value="F:ATP binding"/>
    <property type="evidence" value="ECO:0007669"/>
    <property type="project" value="UniProtKB-KW"/>
</dbReference>